<comment type="caution">
    <text evidence="1">The sequence shown here is derived from an EMBL/GenBank/DDBJ whole genome shotgun (WGS) entry which is preliminary data.</text>
</comment>
<dbReference type="EMBL" id="JAPDGR010001589">
    <property type="protein sequence ID" value="KAJ2981224.1"/>
    <property type="molecule type" value="Genomic_DNA"/>
</dbReference>
<gene>
    <name evidence="1" type="ORF">NUW58_g6739</name>
</gene>
<name>A0ACC1NQ71_9PEZI</name>
<evidence type="ECO:0000313" key="1">
    <source>
        <dbReference type="EMBL" id="KAJ2981224.1"/>
    </source>
</evidence>
<keyword evidence="2" id="KW-1185">Reference proteome</keyword>
<organism evidence="1 2">
    <name type="scientific">Xylaria curta</name>
    <dbReference type="NCBI Taxonomy" id="42375"/>
    <lineage>
        <taxon>Eukaryota</taxon>
        <taxon>Fungi</taxon>
        <taxon>Dikarya</taxon>
        <taxon>Ascomycota</taxon>
        <taxon>Pezizomycotina</taxon>
        <taxon>Sordariomycetes</taxon>
        <taxon>Xylariomycetidae</taxon>
        <taxon>Xylariales</taxon>
        <taxon>Xylariaceae</taxon>
        <taxon>Xylaria</taxon>
    </lineage>
</organism>
<reference evidence="1" key="1">
    <citation type="submission" date="2022-10" db="EMBL/GenBank/DDBJ databases">
        <title>Genome Sequence of Xylaria curta.</title>
        <authorList>
            <person name="Buettner E."/>
        </authorList>
    </citation>
    <scope>NUCLEOTIDE SEQUENCE</scope>
    <source>
        <strain evidence="1">Babe10</strain>
    </source>
</reference>
<accession>A0ACC1NQ71</accession>
<evidence type="ECO:0000313" key="2">
    <source>
        <dbReference type="Proteomes" id="UP001143856"/>
    </source>
</evidence>
<protein>
    <submittedName>
        <fullName evidence="1">Uncharacterized protein</fullName>
    </submittedName>
</protein>
<dbReference type="Proteomes" id="UP001143856">
    <property type="component" value="Unassembled WGS sequence"/>
</dbReference>
<proteinExistence type="predicted"/>
<sequence>MSAELALAIIGTVDLGFKWGEQIRRLCSTLKGAPKEIVERVVRVEACWIRISAQLDFSCRTADLMDDDHRTLHHRTLDILLGKLQAIHRELDGVRVTEAQANPTKDVTTATNRPSGVDPVLTARRIKYAFKKKRIDEAIDELETWQSVFDISWLLTLKIANREVDDAVAKSPVASISASMPTTSRLRAVIRKTPATATESVFLREDGLDKSTITALPFCDASIAVRKEELFILDRIECAGPAVRTVTKDVRSLVLSMRDAATGADSFGWLRCKGVVKEVVKPQETPPLRH</sequence>